<dbReference type="InParanoid" id="A0A0D0D3L4"/>
<evidence type="ECO:0000256" key="4">
    <source>
        <dbReference type="ARBA" id="ARBA00023136"/>
    </source>
</evidence>
<feature type="transmembrane region" description="Helical" evidence="5">
    <location>
        <begin position="237"/>
        <end position="258"/>
    </location>
</feature>
<dbReference type="GO" id="GO:0016020">
    <property type="term" value="C:membrane"/>
    <property type="evidence" value="ECO:0007669"/>
    <property type="project" value="UniProtKB-SubCell"/>
</dbReference>
<gene>
    <name evidence="6" type="ORF">PAXRUDRAFT_831146</name>
</gene>
<name>A0A0D0D3L4_9AGAM</name>
<dbReference type="GO" id="GO:0016765">
    <property type="term" value="F:transferase activity, transferring alkyl or aryl (other than methyl) groups"/>
    <property type="evidence" value="ECO:0007669"/>
    <property type="project" value="InterPro"/>
</dbReference>
<dbReference type="InterPro" id="IPR000537">
    <property type="entry name" value="UbiA_prenyltransferase"/>
</dbReference>
<dbReference type="Pfam" id="PF01040">
    <property type="entry name" value="UbiA"/>
    <property type="match status" value="1"/>
</dbReference>
<sequence>MTVQYGFRSVSDIGYHLYTVFLFTKNDMRTAVIPVTLFSIAAAPLSSPIHILHSALWIWLHLLQFNVANQIKAPEEDKVNKPSRPIPAGRITVSNAAILRWLLAPLCLGYSTFYSVQLAFVSFQMQLFTVWYNELDGDNKWLSKNILTALMYGCLELGGTLTAACDPSQLSQTGRLAAQLSVAVFATTLHCQDFKDADGDRLTGRRTLPMMFPVASRISIGLGLPLWSLFLCYIWDLDWLCTAAFVAYGCFVGARFMLYRTVAADRRSCKYYSLWFSLHHLFPGYWNYFHETDEAPPIELFQVARGLLSSSFGV</sequence>
<evidence type="ECO:0000313" key="7">
    <source>
        <dbReference type="Proteomes" id="UP000054538"/>
    </source>
</evidence>
<keyword evidence="3 5" id="KW-1133">Transmembrane helix</keyword>
<keyword evidence="2 5" id="KW-0812">Transmembrane</keyword>
<keyword evidence="4 5" id="KW-0472">Membrane</keyword>
<organism evidence="6 7">
    <name type="scientific">Paxillus rubicundulus Ve08.2h10</name>
    <dbReference type="NCBI Taxonomy" id="930991"/>
    <lineage>
        <taxon>Eukaryota</taxon>
        <taxon>Fungi</taxon>
        <taxon>Dikarya</taxon>
        <taxon>Basidiomycota</taxon>
        <taxon>Agaricomycotina</taxon>
        <taxon>Agaricomycetes</taxon>
        <taxon>Agaricomycetidae</taxon>
        <taxon>Boletales</taxon>
        <taxon>Paxilineae</taxon>
        <taxon>Paxillaceae</taxon>
        <taxon>Paxillus</taxon>
    </lineage>
</organism>
<dbReference type="CDD" id="cd13965">
    <property type="entry name" value="PT_UbiA_3"/>
    <property type="match status" value="1"/>
</dbReference>
<comment type="subcellular location">
    <subcellularLocation>
        <location evidence="1">Membrane</location>
        <topology evidence="1">Multi-pass membrane protein</topology>
    </subcellularLocation>
</comment>
<dbReference type="PANTHER" id="PTHR42723:SF1">
    <property type="entry name" value="CHLOROPHYLL SYNTHASE, CHLOROPLASTIC"/>
    <property type="match status" value="1"/>
</dbReference>
<dbReference type="EMBL" id="KN825431">
    <property type="protein sequence ID" value="KIK91067.1"/>
    <property type="molecule type" value="Genomic_DNA"/>
</dbReference>
<protein>
    <submittedName>
        <fullName evidence="6">Uncharacterized protein</fullName>
    </submittedName>
</protein>
<evidence type="ECO:0000256" key="5">
    <source>
        <dbReference type="SAM" id="Phobius"/>
    </source>
</evidence>
<reference evidence="7" key="2">
    <citation type="submission" date="2015-01" db="EMBL/GenBank/DDBJ databases">
        <title>Evolutionary Origins and Diversification of the Mycorrhizal Mutualists.</title>
        <authorList>
            <consortium name="DOE Joint Genome Institute"/>
            <consortium name="Mycorrhizal Genomics Consortium"/>
            <person name="Kohler A."/>
            <person name="Kuo A."/>
            <person name="Nagy L.G."/>
            <person name="Floudas D."/>
            <person name="Copeland A."/>
            <person name="Barry K.W."/>
            <person name="Cichocki N."/>
            <person name="Veneault-Fourrey C."/>
            <person name="LaButti K."/>
            <person name="Lindquist E.A."/>
            <person name="Lipzen A."/>
            <person name="Lundell T."/>
            <person name="Morin E."/>
            <person name="Murat C."/>
            <person name="Riley R."/>
            <person name="Ohm R."/>
            <person name="Sun H."/>
            <person name="Tunlid A."/>
            <person name="Henrissat B."/>
            <person name="Grigoriev I.V."/>
            <person name="Hibbett D.S."/>
            <person name="Martin F."/>
        </authorList>
    </citation>
    <scope>NUCLEOTIDE SEQUENCE [LARGE SCALE GENOMIC DNA]</scope>
    <source>
        <strain evidence="7">Ve08.2h10</strain>
    </source>
</reference>
<dbReference type="Gene3D" id="1.10.357.140">
    <property type="entry name" value="UbiA prenyltransferase"/>
    <property type="match status" value="1"/>
</dbReference>
<dbReference type="Proteomes" id="UP000054538">
    <property type="component" value="Unassembled WGS sequence"/>
</dbReference>
<evidence type="ECO:0000256" key="1">
    <source>
        <dbReference type="ARBA" id="ARBA00004141"/>
    </source>
</evidence>
<evidence type="ECO:0000313" key="6">
    <source>
        <dbReference type="EMBL" id="KIK91067.1"/>
    </source>
</evidence>
<evidence type="ECO:0000256" key="2">
    <source>
        <dbReference type="ARBA" id="ARBA00022692"/>
    </source>
</evidence>
<evidence type="ECO:0000256" key="3">
    <source>
        <dbReference type="ARBA" id="ARBA00022989"/>
    </source>
</evidence>
<feature type="transmembrane region" description="Helical" evidence="5">
    <location>
        <begin position="210"/>
        <end position="231"/>
    </location>
</feature>
<dbReference type="HOGENOM" id="CLU_063928_0_0_1"/>
<feature type="transmembrane region" description="Helical" evidence="5">
    <location>
        <begin position="31"/>
        <end position="60"/>
    </location>
</feature>
<reference evidence="6 7" key="1">
    <citation type="submission" date="2014-04" db="EMBL/GenBank/DDBJ databases">
        <authorList>
            <consortium name="DOE Joint Genome Institute"/>
            <person name="Kuo A."/>
            <person name="Kohler A."/>
            <person name="Jargeat P."/>
            <person name="Nagy L.G."/>
            <person name="Floudas D."/>
            <person name="Copeland A."/>
            <person name="Barry K.W."/>
            <person name="Cichocki N."/>
            <person name="Veneault-Fourrey C."/>
            <person name="LaButti K."/>
            <person name="Lindquist E.A."/>
            <person name="Lipzen A."/>
            <person name="Lundell T."/>
            <person name="Morin E."/>
            <person name="Murat C."/>
            <person name="Sun H."/>
            <person name="Tunlid A."/>
            <person name="Henrissat B."/>
            <person name="Grigoriev I.V."/>
            <person name="Hibbett D.S."/>
            <person name="Martin F."/>
            <person name="Nordberg H.P."/>
            <person name="Cantor M.N."/>
            <person name="Hua S.X."/>
        </authorList>
    </citation>
    <scope>NUCLEOTIDE SEQUENCE [LARGE SCALE GENOMIC DNA]</scope>
    <source>
        <strain evidence="6 7">Ve08.2h10</strain>
    </source>
</reference>
<dbReference type="STRING" id="930991.A0A0D0D3L4"/>
<dbReference type="InterPro" id="IPR044878">
    <property type="entry name" value="UbiA_sf"/>
</dbReference>
<dbReference type="OrthoDB" id="434972at2759"/>
<accession>A0A0D0D3L4</accession>
<dbReference type="PANTHER" id="PTHR42723">
    <property type="entry name" value="CHLOROPHYLL SYNTHASE"/>
    <property type="match status" value="1"/>
</dbReference>
<dbReference type="InterPro" id="IPR050475">
    <property type="entry name" value="Prenyltransferase_related"/>
</dbReference>
<keyword evidence="7" id="KW-1185">Reference proteome</keyword>
<dbReference type="AlphaFoldDB" id="A0A0D0D3L4"/>
<proteinExistence type="predicted"/>